<evidence type="ECO:0000256" key="8">
    <source>
        <dbReference type="SAM" id="MobiDB-lite"/>
    </source>
</evidence>
<evidence type="ECO:0000256" key="3">
    <source>
        <dbReference type="ARBA" id="ARBA00022723"/>
    </source>
</evidence>
<name>C5LTD5_PERM5</name>
<keyword evidence="4" id="KW-0255">Endonuclease</keyword>
<keyword evidence="2" id="KW-0540">Nuclease</keyword>
<evidence type="ECO:0000313" key="12">
    <source>
        <dbReference type="Proteomes" id="UP000007800"/>
    </source>
</evidence>
<evidence type="ECO:0000256" key="4">
    <source>
        <dbReference type="ARBA" id="ARBA00022759"/>
    </source>
</evidence>
<keyword evidence="9" id="KW-0472">Membrane</keyword>
<keyword evidence="6" id="KW-1015">Disulfide bond</keyword>
<dbReference type="Gene3D" id="1.10.575.10">
    <property type="entry name" value="P1 Nuclease"/>
    <property type="match status" value="1"/>
</dbReference>
<evidence type="ECO:0000256" key="9">
    <source>
        <dbReference type="SAM" id="Phobius"/>
    </source>
</evidence>
<dbReference type="InParanoid" id="C5LTD5"/>
<sequence>MSEIFSVRKILCRSILMMMVLVEGWDIDGHEAVGMVAMSALDGRASNQLKRLLQGKDAVEDAGWAHKAESAIPWSKPLHFIAQSEPFSSTLVADEITCPQGNCLLEAIKLFYDQAKGDTSKESQRDRLMRSSTRLPVPVTDADAVRFLINLIGDMHQPLHEGFQIDDFGRKTLVKLPVGSTTSLYEMWDHEIIRATIKDYPQFWWSGWTRIEGVDTSAYEEDKKLWHKDNKAALDKWFNENAEFANKFIYTNPLTGERLPLNNNSPYEMDPALYARWRQLLTQRILLAGARTAIVLNDILDSSAAPGLRSGSIVSPEPASDIEIDDAEFGDQPGRRRRKLDTKSDILLQLTLLAVVVGVGIGVYFIMTMMSKRKGGQAGGPPAGGIKLSAVGQTKKQMVD</sequence>
<dbReference type="GO" id="GO:0006308">
    <property type="term" value="P:DNA catabolic process"/>
    <property type="evidence" value="ECO:0007669"/>
    <property type="project" value="InterPro"/>
</dbReference>
<evidence type="ECO:0000256" key="2">
    <source>
        <dbReference type="ARBA" id="ARBA00022722"/>
    </source>
</evidence>
<dbReference type="PANTHER" id="PTHR33146:SF26">
    <property type="entry name" value="ENDONUCLEASE 4"/>
    <property type="match status" value="1"/>
</dbReference>
<feature type="transmembrane region" description="Helical" evidence="9">
    <location>
        <begin position="346"/>
        <end position="367"/>
    </location>
</feature>
<dbReference type="CDD" id="cd11010">
    <property type="entry name" value="S1-P1_nuclease"/>
    <property type="match status" value="1"/>
</dbReference>
<dbReference type="OrthoDB" id="441446at2759"/>
<evidence type="ECO:0000256" key="1">
    <source>
        <dbReference type="ARBA" id="ARBA00009547"/>
    </source>
</evidence>
<feature type="chain" id="PRO_5002954725" evidence="10">
    <location>
        <begin position="25"/>
        <end position="400"/>
    </location>
</feature>
<dbReference type="InterPro" id="IPR003154">
    <property type="entry name" value="S1/P1nuclease"/>
</dbReference>
<dbReference type="InterPro" id="IPR008947">
    <property type="entry name" value="PLipase_C/P1_nuclease_dom_sf"/>
</dbReference>
<dbReference type="GeneID" id="9049798"/>
<gene>
    <name evidence="11" type="ORF">Pmar_PMAR024583</name>
</gene>
<dbReference type="GO" id="GO:0004519">
    <property type="term" value="F:endonuclease activity"/>
    <property type="evidence" value="ECO:0007669"/>
    <property type="project" value="UniProtKB-KW"/>
</dbReference>
<keyword evidence="9" id="KW-1133">Transmembrane helix</keyword>
<protein>
    <submittedName>
        <fullName evidence="11">S1/P1nuclease, putative</fullName>
    </submittedName>
</protein>
<evidence type="ECO:0000256" key="6">
    <source>
        <dbReference type="ARBA" id="ARBA00023157"/>
    </source>
</evidence>
<keyword evidence="9" id="KW-0812">Transmembrane</keyword>
<dbReference type="AlphaFoldDB" id="C5LTD5"/>
<evidence type="ECO:0000256" key="5">
    <source>
        <dbReference type="ARBA" id="ARBA00022801"/>
    </source>
</evidence>
<dbReference type="OMA" id="EATCAND"/>
<evidence type="ECO:0000256" key="7">
    <source>
        <dbReference type="ARBA" id="ARBA00023180"/>
    </source>
</evidence>
<dbReference type="Pfam" id="PF02265">
    <property type="entry name" value="S1-P1_nuclease"/>
    <property type="match status" value="1"/>
</dbReference>
<dbReference type="GO" id="GO:0003676">
    <property type="term" value="F:nucleic acid binding"/>
    <property type="evidence" value="ECO:0007669"/>
    <property type="project" value="InterPro"/>
</dbReference>
<keyword evidence="12" id="KW-1185">Reference proteome</keyword>
<evidence type="ECO:0000256" key="10">
    <source>
        <dbReference type="SAM" id="SignalP"/>
    </source>
</evidence>
<dbReference type="EMBL" id="GG685288">
    <property type="protein sequence ID" value="EER00103.1"/>
    <property type="molecule type" value="Genomic_DNA"/>
</dbReference>
<organism evidence="12">
    <name type="scientific">Perkinsus marinus (strain ATCC 50983 / TXsc)</name>
    <dbReference type="NCBI Taxonomy" id="423536"/>
    <lineage>
        <taxon>Eukaryota</taxon>
        <taxon>Sar</taxon>
        <taxon>Alveolata</taxon>
        <taxon>Perkinsozoa</taxon>
        <taxon>Perkinsea</taxon>
        <taxon>Perkinsida</taxon>
        <taxon>Perkinsidae</taxon>
        <taxon>Perkinsus</taxon>
    </lineage>
</organism>
<keyword evidence="7" id="KW-0325">Glycoprotein</keyword>
<dbReference type="Proteomes" id="UP000007800">
    <property type="component" value="Unassembled WGS sequence"/>
</dbReference>
<feature type="compositionally biased region" description="Polar residues" evidence="8">
    <location>
        <begin position="391"/>
        <end position="400"/>
    </location>
</feature>
<dbReference type="SUPFAM" id="SSF48537">
    <property type="entry name" value="Phospholipase C/P1 nuclease"/>
    <property type="match status" value="1"/>
</dbReference>
<comment type="similarity">
    <text evidence="1">Belongs to the nuclease type I family.</text>
</comment>
<dbReference type="GO" id="GO:0046872">
    <property type="term" value="F:metal ion binding"/>
    <property type="evidence" value="ECO:0007669"/>
    <property type="project" value="UniProtKB-KW"/>
</dbReference>
<keyword evidence="5" id="KW-0378">Hydrolase</keyword>
<dbReference type="GO" id="GO:0016788">
    <property type="term" value="F:hydrolase activity, acting on ester bonds"/>
    <property type="evidence" value="ECO:0007669"/>
    <property type="project" value="InterPro"/>
</dbReference>
<accession>C5LTD5</accession>
<evidence type="ECO:0000313" key="11">
    <source>
        <dbReference type="EMBL" id="EER00103.1"/>
    </source>
</evidence>
<keyword evidence="3" id="KW-0479">Metal-binding</keyword>
<dbReference type="PANTHER" id="PTHR33146">
    <property type="entry name" value="ENDONUCLEASE 4"/>
    <property type="match status" value="1"/>
</dbReference>
<feature type="signal peptide" evidence="10">
    <location>
        <begin position="1"/>
        <end position="24"/>
    </location>
</feature>
<reference evidence="11 12" key="1">
    <citation type="submission" date="2008-07" db="EMBL/GenBank/DDBJ databases">
        <authorList>
            <person name="El-Sayed N."/>
            <person name="Caler E."/>
            <person name="Inman J."/>
            <person name="Amedeo P."/>
            <person name="Hass B."/>
            <person name="Wortman J."/>
        </authorList>
    </citation>
    <scope>NUCLEOTIDE SEQUENCE [LARGE SCALE GENOMIC DNA]</scope>
    <source>
        <strain evidence="12">ATCC 50983 / TXsc</strain>
    </source>
</reference>
<keyword evidence="10" id="KW-0732">Signal</keyword>
<dbReference type="RefSeq" id="XP_002767385.1">
    <property type="nucleotide sequence ID" value="XM_002767339.1"/>
</dbReference>
<proteinExistence type="inferred from homology"/>
<feature type="region of interest" description="Disordered" evidence="8">
    <location>
        <begin position="376"/>
        <end position="400"/>
    </location>
</feature>